<keyword evidence="1" id="KW-1133">Transmembrane helix</keyword>
<feature type="transmembrane region" description="Helical" evidence="1">
    <location>
        <begin position="12"/>
        <end position="36"/>
    </location>
</feature>
<feature type="transmembrane region" description="Helical" evidence="1">
    <location>
        <begin position="48"/>
        <end position="73"/>
    </location>
</feature>
<feature type="transmembrane region" description="Helical" evidence="1">
    <location>
        <begin position="85"/>
        <end position="106"/>
    </location>
</feature>
<evidence type="ECO:0000313" key="2">
    <source>
        <dbReference type="EMBL" id="UGS80227.1"/>
    </source>
</evidence>
<feature type="transmembrane region" description="Helical" evidence="1">
    <location>
        <begin position="140"/>
        <end position="160"/>
    </location>
</feature>
<keyword evidence="1" id="KW-0472">Membrane</keyword>
<proteinExistence type="predicted"/>
<keyword evidence="2" id="KW-0496">Mitochondrion</keyword>
<geneLocation type="mitochondrion" evidence="2"/>
<protein>
    <submittedName>
        <fullName evidence="2">NADH dehydrogenase subunit 6</fullName>
    </submittedName>
</protein>
<accession>A0A8K1ZFC7</accession>
<gene>
    <name evidence="2" type="primary">ND6</name>
</gene>
<name>A0A8K1ZFC7_9NEOP</name>
<reference evidence="2" key="1">
    <citation type="submission" date="2021-05" db="EMBL/GenBank/DDBJ databases">
        <title>Mitochondrial genomes within bark lice (Insecta: Psocodea: Psocomorpha) reveal novel gene rearrangements containing phylogenetic signal.</title>
        <authorList>
            <person name="Saenz Manchola O.F."/>
            <person name="Virrueta Herrera S."/>
            <person name="D'alessio L.M."/>
            <person name="Yoshizawa K."/>
            <person name="Garcia Aldrete A.N."/>
            <person name="Johnson K.P."/>
        </authorList>
    </citation>
    <scope>NUCLEOTIDE SEQUENCE</scope>
</reference>
<keyword evidence="1" id="KW-0812">Transmembrane</keyword>
<dbReference type="EMBL" id="MZ274186">
    <property type="protein sequence ID" value="UGS80227.1"/>
    <property type="molecule type" value="Genomic_DNA"/>
</dbReference>
<organism evidence="2">
    <name type="scientific">Dypsocus coleoptratus</name>
    <dbReference type="NCBI Taxonomy" id="297941"/>
    <lineage>
        <taxon>Eukaryota</taxon>
        <taxon>Metazoa</taxon>
        <taxon>Ecdysozoa</taxon>
        <taxon>Arthropoda</taxon>
        <taxon>Hexapoda</taxon>
        <taxon>Insecta</taxon>
        <taxon>Pterygota</taxon>
        <taxon>Neoptera</taxon>
        <taxon>Paraneoptera</taxon>
        <taxon>Psocodea</taxon>
        <taxon>Psocomorpha</taxon>
        <taxon>Caeciliusetae</taxon>
        <taxon>Caeciliusidae</taxon>
        <taxon>Dypsocus</taxon>
    </lineage>
</organism>
<evidence type="ECO:0000256" key="1">
    <source>
        <dbReference type="SAM" id="Phobius"/>
    </source>
</evidence>
<dbReference type="AlphaFoldDB" id="A0A8K1ZFC7"/>
<sequence length="173" mass="20620">MCILFTMITLSVMTLLFTISSSPFSMGLILIFQTILMTLFFSPLVKSFWFFYLLLLIFIGGLLVLFLYVTTIFPNEKFYFKQKNLVYLLCILTIMSLLFFLIYTMYSFHLMNLNMQTSLYPTEFISMKYNIKMFNSHSNIFLILMVNYLFYCMIVVIKIINFFKGPLRKMNYV</sequence>